<dbReference type="PANTHER" id="PTHR14677:SF20">
    <property type="entry name" value="ZINC FINGER AN1-TYPE CONTAINING 2A-RELATED"/>
    <property type="match status" value="1"/>
</dbReference>
<sequence length="202" mass="23082">MDENVIEQPTSQSETIKKFLCSMTGCFNYEITKFDCSLCEKNYCMKHRISEEHCCVGLKRNDPTTSKTSVFPTKSETAKPIEEKSTKFVRKLDPTAQARADKIAIMKAKSKNPQKIPPDEMLVIFIWVSLEERVPFLVSKLWSVGKVADVIISQNRVKKPAKLTKMRLKLYNVSNSEVPLTLSDTIDQVANEREIFAKWEDA</sequence>
<protein>
    <submittedName>
        <fullName evidence="6">AN1-type domain-containing protein</fullName>
    </submittedName>
</protein>
<evidence type="ECO:0000256" key="2">
    <source>
        <dbReference type="ARBA" id="ARBA00022771"/>
    </source>
</evidence>
<keyword evidence="2" id="KW-0863">Zinc-finger</keyword>
<dbReference type="SMART" id="SM00154">
    <property type="entry name" value="ZnF_AN1"/>
    <property type="match status" value="1"/>
</dbReference>
<dbReference type="GO" id="GO:0008270">
    <property type="term" value="F:zinc ion binding"/>
    <property type="evidence" value="ECO:0007669"/>
    <property type="project" value="UniProtKB-KW"/>
</dbReference>
<organism evidence="5 6">
    <name type="scientific">Acrobeloides nanus</name>
    <dbReference type="NCBI Taxonomy" id="290746"/>
    <lineage>
        <taxon>Eukaryota</taxon>
        <taxon>Metazoa</taxon>
        <taxon>Ecdysozoa</taxon>
        <taxon>Nematoda</taxon>
        <taxon>Chromadorea</taxon>
        <taxon>Rhabditida</taxon>
        <taxon>Tylenchina</taxon>
        <taxon>Cephalobomorpha</taxon>
        <taxon>Cephaloboidea</taxon>
        <taxon>Cephalobidae</taxon>
        <taxon>Acrobeloides</taxon>
    </lineage>
</organism>
<feature type="domain" description="AN1-type" evidence="4">
    <location>
        <begin position="21"/>
        <end position="60"/>
    </location>
</feature>
<reference evidence="6" key="1">
    <citation type="submission" date="2022-11" db="UniProtKB">
        <authorList>
            <consortium name="WormBaseParasite"/>
        </authorList>
    </citation>
    <scope>IDENTIFICATION</scope>
</reference>
<accession>A0A914BXT9</accession>
<dbReference type="InterPro" id="IPR000058">
    <property type="entry name" value="Znf_AN1"/>
</dbReference>
<dbReference type="Gene3D" id="4.10.1110.10">
    <property type="entry name" value="AN1-like Zinc finger"/>
    <property type="match status" value="1"/>
</dbReference>
<evidence type="ECO:0000313" key="6">
    <source>
        <dbReference type="WBParaSite" id="ACRNAN_Path_1249.g4871.t1"/>
    </source>
</evidence>
<dbReference type="SUPFAM" id="SSF118310">
    <property type="entry name" value="AN1-like Zinc finger"/>
    <property type="match status" value="1"/>
</dbReference>
<keyword evidence="3" id="KW-0862">Zinc</keyword>
<evidence type="ECO:0000256" key="1">
    <source>
        <dbReference type="ARBA" id="ARBA00022723"/>
    </source>
</evidence>
<evidence type="ECO:0000256" key="3">
    <source>
        <dbReference type="ARBA" id="ARBA00022833"/>
    </source>
</evidence>
<dbReference type="InterPro" id="IPR035896">
    <property type="entry name" value="AN1-like_Znf"/>
</dbReference>
<evidence type="ECO:0000313" key="5">
    <source>
        <dbReference type="Proteomes" id="UP000887540"/>
    </source>
</evidence>
<dbReference type="Pfam" id="PF01428">
    <property type="entry name" value="zf-AN1"/>
    <property type="match status" value="1"/>
</dbReference>
<dbReference type="Proteomes" id="UP000887540">
    <property type="component" value="Unplaced"/>
</dbReference>
<proteinExistence type="predicted"/>
<name>A0A914BXT9_9BILA</name>
<dbReference type="AlphaFoldDB" id="A0A914BXT9"/>
<keyword evidence="1" id="KW-0479">Metal-binding</keyword>
<keyword evidence="5" id="KW-1185">Reference proteome</keyword>
<dbReference type="WBParaSite" id="ACRNAN_Path_1249.g4871.t1">
    <property type="protein sequence ID" value="ACRNAN_Path_1249.g4871.t1"/>
    <property type="gene ID" value="ACRNAN_Path_1249.g4871"/>
</dbReference>
<evidence type="ECO:0000259" key="4">
    <source>
        <dbReference type="SMART" id="SM00154"/>
    </source>
</evidence>
<dbReference type="GO" id="GO:0005737">
    <property type="term" value="C:cytoplasm"/>
    <property type="evidence" value="ECO:0007669"/>
    <property type="project" value="TreeGrafter"/>
</dbReference>
<dbReference type="PANTHER" id="PTHR14677">
    <property type="entry name" value="ARSENITE INDUCUBLE RNA ASSOCIATED PROTEIN AIP-1-RELATED"/>
    <property type="match status" value="1"/>
</dbReference>